<dbReference type="CDD" id="cd14014">
    <property type="entry name" value="STKc_PknB_like"/>
    <property type="match status" value="1"/>
</dbReference>
<evidence type="ECO:0000256" key="7">
    <source>
        <dbReference type="SAM" id="Phobius"/>
    </source>
</evidence>
<keyword evidence="7" id="KW-1133">Transmembrane helix</keyword>
<evidence type="ECO:0000259" key="8">
    <source>
        <dbReference type="PROSITE" id="PS50011"/>
    </source>
</evidence>
<evidence type="ECO:0000256" key="3">
    <source>
        <dbReference type="ARBA" id="ARBA00022777"/>
    </source>
</evidence>
<feature type="region of interest" description="Disordered" evidence="6">
    <location>
        <begin position="1"/>
        <end position="23"/>
    </location>
</feature>
<reference evidence="9 10" key="1">
    <citation type="journal article" date="2019" name="Emerg. Microbes Infect.">
        <title>Comprehensive subspecies identification of 175 nontuberculous mycobacteria species based on 7547 genomic profiles.</title>
        <authorList>
            <person name="Matsumoto Y."/>
            <person name="Kinjo T."/>
            <person name="Motooka D."/>
            <person name="Nabeya D."/>
            <person name="Jung N."/>
            <person name="Uechi K."/>
            <person name="Horii T."/>
            <person name="Iida T."/>
            <person name="Fujita J."/>
            <person name="Nakamura S."/>
        </authorList>
    </citation>
    <scope>NUCLEOTIDE SEQUENCE [LARGE SCALE GENOMIC DNA]</scope>
    <source>
        <strain evidence="9 10">JCM 6375</strain>
    </source>
</reference>
<keyword evidence="10" id="KW-1185">Reference proteome</keyword>
<accession>A0AAD1M8M0</accession>
<dbReference type="GO" id="GO:0004674">
    <property type="term" value="F:protein serine/threonine kinase activity"/>
    <property type="evidence" value="ECO:0007669"/>
    <property type="project" value="TreeGrafter"/>
</dbReference>
<evidence type="ECO:0000313" key="9">
    <source>
        <dbReference type="EMBL" id="BBX03661.1"/>
    </source>
</evidence>
<feature type="transmembrane region" description="Helical" evidence="7">
    <location>
        <begin position="528"/>
        <end position="552"/>
    </location>
</feature>
<feature type="domain" description="Protein kinase" evidence="8">
    <location>
        <begin position="57"/>
        <end position="372"/>
    </location>
</feature>
<evidence type="ECO:0000256" key="1">
    <source>
        <dbReference type="ARBA" id="ARBA00022679"/>
    </source>
</evidence>
<feature type="transmembrane region" description="Helical" evidence="7">
    <location>
        <begin position="494"/>
        <end position="516"/>
    </location>
</feature>
<dbReference type="KEGG" id="mmor:MMOR_45970"/>
<evidence type="ECO:0000313" key="10">
    <source>
        <dbReference type="Proteomes" id="UP000466681"/>
    </source>
</evidence>
<sequence>MTDPTAGYTAGFTQTHTGPETGQLTESGTGTLGSAFADVSPSADLTQISVGQRLDDFDLLIELGRGAFARVFLARQLSLQRLVAVKISANRGHEPQTLAQLDHDHIVRVFDQHVLRDRDWRLLYMQYLPGGTLLDVGRVIFAGDQRPDSGQALLDAVDIALESRGESRPTQSITRAELATLSWPETVAWLGKRLAGALHYANSRGVLHRDVKPANVLLTRDGTPKLADFNVSFSRNVEGASPFDYFGGSLSYMSPEQLTACRPGHTLEQADLDTRSDIYSLAVVLWELLTGMKPFDDSAAQAARAGSAGLVGDSTALELMLTTRAKGVSSAALAALPGDCPTALQRVLLKALSADRDQRWSSGAELAEQLQLCLDPHARDLVDPPARSWRLRLRPFILPVTALAILIPLMLAGAYNIQHNQLLIVSHLSEQAQNRFALVTTLLNLIFFPLGAAVIVYWCRYVILIPRRLRRGPAPPAETLARARHDCLVMGDRVVLVVSGLLLVSALTFPLLMQYLAGGIPARSAIHFFLSITVCGAIAIAYPFFLLTFYIVRSVYPELVAYGQTSVGEAEQLEGLSRRLPRYLAVAASVPLLGIVAVSFLTASEIAAVIVPIRVLCLGGIAGFVLAYWLSRQIESDIRALERVIRHRAPYELPH</sequence>
<dbReference type="PROSITE" id="PS00107">
    <property type="entry name" value="PROTEIN_KINASE_ATP"/>
    <property type="match status" value="1"/>
</dbReference>
<protein>
    <submittedName>
        <fullName evidence="9">Protein kinase</fullName>
    </submittedName>
</protein>
<dbReference type="Proteomes" id="UP000466681">
    <property type="component" value="Chromosome"/>
</dbReference>
<dbReference type="PANTHER" id="PTHR43289">
    <property type="entry name" value="MITOGEN-ACTIVATED PROTEIN KINASE KINASE KINASE 20-RELATED"/>
    <property type="match status" value="1"/>
</dbReference>
<keyword evidence="7" id="KW-0812">Transmembrane</keyword>
<gene>
    <name evidence="9" type="primary">ppkA</name>
    <name evidence="9" type="ORF">MMOR_45970</name>
</gene>
<feature type="transmembrane region" description="Helical" evidence="7">
    <location>
        <begin position="583"/>
        <end position="603"/>
    </location>
</feature>
<keyword evidence="7" id="KW-0472">Membrane</keyword>
<keyword evidence="1" id="KW-0808">Transferase</keyword>
<feature type="transmembrane region" description="Helical" evidence="7">
    <location>
        <begin position="396"/>
        <end position="417"/>
    </location>
</feature>
<dbReference type="GO" id="GO:0080090">
    <property type="term" value="P:regulation of primary metabolic process"/>
    <property type="evidence" value="ECO:0007669"/>
    <property type="project" value="UniProtKB-ARBA"/>
</dbReference>
<organism evidence="9 10">
    <name type="scientific">Mycolicibacterium moriokaense</name>
    <dbReference type="NCBI Taxonomy" id="39691"/>
    <lineage>
        <taxon>Bacteria</taxon>
        <taxon>Bacillati</taxon>
        <taxon>Actinomycetota</taxon>
        <taxon>Actinomycetes</taxon>
        <taxon>Mycobacteriales</taxon>
        <taxon>Mycobacteriaceae</taxon>
        <taxon>Mycolicibacterium</taxon>
    </lineage>
</organism>
<evidence type="ECO:0000256" key="2">
    <source>
        <dbReference type="ARBA" id="ARBA00022741"/>
    </source>
</evidence>
<dbReference type="InterPro" id="IPR000719">
    <property type="entry name" value="Prot_kinase_dom"/>
</dbReference>
<dbReference type="InterPro" id="IPR017441">
    <property type="entry name" value="Protein_kinase_ATP_BS"/>
</dbReference>
<dbReference type="InterPro" id="IPR008271">
    <property type="entry name" value="Ser/Thr_kinase_AS"/>
</dbReference>
<dbReference type="RefSeq" id="WP_083150265.1">
    <property type="nucleotide sequence ID" value="NZ_AP022560.1"/>
</dbReference>
<dbReference type="GO" id="GO:0005524">
    <property type="term" value="F:ATP binding"/>
    <property type="evidence" value="ECO:0007669"/>
    <property type="project" value="UniProtKB-UniRule"/>
</dbReference>
<feature type="transmembrane region" description="Helical" evidence="7">
    <location>
        <begin position="437"/>
        <end position="463"/>
    </location>
</feature>
<feature type="compositionally biased region" description="Polar residues" evidence="6">
    <location>
        <begin position="11"/>
        <end position="23"/>
    </location>
</feature>
<keyword evidence="2 5" id="KW-0547">Nucleotide-binding</keyword>
<evidence type="ECO:0000256" key="6">
    <source>
        <dbReference type="SAM" id="MobiDB-lite"/>
    </source>
</evidence>
<dbReference type="InterPro" id="IPR011009">
    <property type="entry name" value="Kinase-like_dom_sf"/>
</dbReference>
<name>A0AAD1M8M0_9MYCO</name>
<feature type="binding site" evidence="5">
    <location>
        <position position="86"/>
    </location>
    <ligand>
        <name>ATP</name>
        <dbReference type="ChEBI" id="CHEBI:30616"/>
    </ligand>
</feature>
<dbReference type="AlphaFoldDB" id="A0AAD1M8M0"/>
<dbReference type="PROSITE" id="PS00108">
    <property type="entry name" value="PROTEIN_KINASE_ST"/>
    <property type="match status" value="1"/>
</dbReference>
<dbReference type="PROSITE" id="PS50011">
    <property type="entry name" value="PROTEIN_KINASE_DOM"/>
    <property type="match status" value="1"/>
</dbReference>
<keyword evidence="4 5" id="KW-0067">ATP-binding</keyword>
<proteinExistence type="predicted"/>
<evidence type="ECO:0000256" key="4">
    <source>
        <dbReference type="ARBA" id="ARBA00022840"/>
    </source>
</evidence>
<evidence type="ECO:0000256" key="5">
    <source>
        <dbReference type="PROSITE-ProRule" id="PRU10141"/>
    </source>
</evidence>
<dbReference type="PANTHER" id="PTHR43289:SF34">
    <property type="entry name" value="SERINE_THREONINE-PROTEIN KINASE YBDM-RELATED"/>
    <property type="match status" value="1"/>
</dbReference>
<feature type="transmembrane region" description="Helical" evidence="7">
    <location>
        <begin position="609"/>
        <end position="630"/>
    </location>
</feature>
<dbReference type="EMBL" id="AP022560">
    <property type="protein sequence ID" value="BBX03661.1"/>
    <property type="molecule type" value="Genomic_DNA"/>
</dbReference>
<dbReference type="Gene3D" id="1.10.510.10">
    <property type="entry name" value="Transferase(Phosphotransferase) domain 1"/>
    <property type="match status" value="2"/>
</dbReference>
<dbReference type="SUPFAM" id="SSF56112">
    <property type="entry name" value="Protein kinase-like (PK-like)"/>
    <property type="match status" value="1"/>
</dbReference>
<dbReference type="SMART" id="SM00220">
    <property type="entry name" value="S_TKc"/>
    <property type="match status" value="1"/>
</dbReference>
<dbReference type="Pfam" id="PF00069">
    <property type="entry name" value="Pkinase"/>
    <property type="match status" value="1"/>
</dbReference>
<keyword evidence="3 9" id="KW-0418">Kinase</keyword>